<dbReference type="EMBL" id="RFFH01000010">
    <property type="protein sequence ID" value="RMI30375.1"/>
    <property type="molecule type" value="Genomic_DNA"/>
</dbReference>
<feature type="transmembrane region" description="Helical" evidence="1">
    <location>
        <begin position="6"/>
        <end position="27"/>
    </location>
</feature>
<keyword evidence="3" id="KW-1185">Reference proteome</keyword>
<protein>
    <submittedName>
        <fullName evidence="2">Uncharacterized protein</fullName>
    </submittedName>
</protein>
<dbReference type="Proteomes" id="UP000279275">
    <property type="component" value="Unassembled WGS sequence"/>
</dbReference>
<evidence type="ECO:0000313" key="2">
    <source>
        <dbReference type="EMBL" id="RMI30375.1"/>
    </source>
</evidence>
<proteinExistence type="predicted"/>
<gene>
    <name evidence="2" type="ORF">EBN03_22295</name>
</gene>
<evidence type="ECO:0000313" key="3">
    <source>
        <dbReference type="Proteomes" id="UP000279275"/>
    </source>
</evidence>
<feature type="transmembrane region" description="Helical" evidence="1">
    <location>
        <begin position="72"/>
        <end position="98"/>
    </location>
</feature>
<reference evidence="2 3" key="1">
    <citation type="submission" date="2018-10" db="EMBL/GenBank/DDBJ databases">
        <title>Isolation from cow dung.</title>
        <authorList>
            <person name="Ling L."/>
        </authorList>
    </citation>
    <scope>NUCLEOTIDE SEQUENCE [LARGE SCALE GENOMIC DNA]</scope>
    <source>
        <strain evidence="2 3">NEAU-LL90</strain>
    </source>
</reference>
<dbReference type="AlphaFoldDB" id="A0A3M2L3D3"/>
<keyword evidence="1" id="KW-1133">Transmembrane helix</keyword>
<comment type="caution">
    <text evidence="2">The sequence shown here is derived from an EMBL/GenBank/DDBJ whole genome shotgun (WGS) entry which is preliminary data.</text>
</comment>
<organism evidence="2 3">
    <name type="scientific">Nocardia stercoris</name>
    <dbReference type="NCBI Taxonomy" id="2483361"/>
    <lineage>
        <taxon>Bacteria</taxon>
        <taxon>Bacillati</taxon>
        <taxon>Actinomycetota</taxon>
        <taxon>Actinomycetes</taxon>
        <taxon>Mycobacteriales</taxon>
        <taxon>Nocardiaceae</taxon>
        <taxon>Nocardia</taxon>
    </lineage>
</organism>
<keyword evidence="1" id="KW-0472">Membrane</keyword>
<evidence type="ECO:0000256" key="1">
    <source>
        <dbReference type="SAM" id="Phobius"/>
    </source>
</evidence>
<feature type="transmembrane region" description="Helical" evidence="1">
    <location>
        <begin position="163"/>
        <end position="187"/>
    </location>
</feature>
<name>A0A3M2L3D3_9NOCA</name>
<keyword evidence="1" id="KW-0812">Transmembrane</keyword>
<sequence>MRDRVSIWVWIARAIAIALFVPPRLVWEGIKRIPRAIAAVVRVFDRYLLEPTVVLFRDWVYRPIRNFVRNYLWHWLIQHLLWGIVLTPLGALIVAIVLRPLQRVIEDWLWRRVVVPGSVWVFRRVLKPAADGAVRLAVNVGRWLIVEPSVALWRYVVRPVAHWSVWLAVNAVKWLVVAPIVGMWQYVLRPLAIGLRDAVLRPAGGWVRTRILPGLASVARAVGGAVRAAAEFAVTWLVVEPVHALWRWVLRPLIRAVVAAVRFGWRVATVVVGALVIAPCRWVHRTLLRPLAVGCGRVWRAVAGRVRWTYRTVIMPWQQRAREAWQLVFG</sequence>
<accession>A0A3M2L3D3</accession>